<dbReference type="Proteomes" id="UP000276389">
    <property type="component" value="Unassembled WGS sequence"/>
</dbReference>
<protein>
    <submittedName>
        <fullName evidence="1">Uncharacterized protein</fullName>
    </submittedName>
</protein>
<proteinExistence type="predicted"/>
<name>A0A428LT20_9ENTR</name>
<evidence type="ECO:0000313" key="2">
    <source>
        <dbReference type="Proteomes" id="UP000276389"/>
    </source>
</evidence>
<dbReference type="RefSeq" id="WP_119935724.1">
    <property type="nucleotide sequence ID" value="NZ_CP043342.1"/>
</dbReference>
<evidence type="ECO:0000313" key="1">
    <source>
        <dbReference type="EMBL" id="RSK68020.1"/>
    </source>
</evidence>
<organism evidence="1 2">
    <name type="scientific">Enterobacter huaxiensis</name>
    <dbReference type="NCBI Taxonomy" id="2494702"/>
    <lineage>
        <taxon>Bacteria</taxon>
        <taxon>Pseudomonadati</taxon>
        <taxon>Pseudomonadota</taxon>
        <taxon>Gammaproteobacteria</taxon>
        <taxon>Enterobacterales</taxon>
        <taxon>Enterobacteriaceae</taxon>
        <taxon>Enterobacter</taxon>
    </lineage>
</organism>
<comment type="caution">
    <text evidence="1">The sequence shown here is derived from an EMBL/GenBank/DDBJ whole genome shotgun (WGS) entry which is preliminary data.</text>
</comment>
<gene>
    <name evidence="1" type="ORF">EJE24_09710</name>
</gene>
<dbReference type="EMBL" id="RWHU01000003">
    <property type="protein sequence ID" value="RSK68020.1"/>
    <property type="molecule type" value="Genomic_DNA"/>
</dbReference>
<sequence>MIRKHNFFLLCGCVLYLLYGGTVRASTIPVAERVIQHGFPTQPAALAEVTQSLFQEYSRSDNPLSLVFYAYGMLRQADYFLTASDLIRASEYAKTGFFYLDEAVELHEDDPKIRYLRARVDAWLASDLGRCVITLNDTALMLNNAQGFSVGLVEHIKGMRYRALLSCKRSQQAKTLLSEIKKQDPDAAAALESGSAPEWDMTEVTQIVLPLVKGK</sequence>
<accession>A0A428LT20</accession>
<dbReference type="AlphaFoldDB" id="A0A428LT20"/>
<dbReference type="OrthoDB" id="6466734at2"/>
<reference evidence="1 2" key="1">
    <citation type="submission" date="2018-12" db="EMBL/GenBank/DDBJ databases">
        <title>The Genome Submission of two Enterobacter spp. strains.</title>
        <authorList>
            <person name="Wu W."/>
            <person name="Wei L."/>
            <person name="Feng Y."/>
            <person name="Zong Z."/>
        </authorList>
    </citation>
    <scope>NUCLEOTIDE SEQUENCE [LARGE SCALE GENOMIC DNA]</scope>
    <source>
        <strain evidence="1 2">WCHEHu045002</strain>
    </source>
</reference>